<dbReference type="Proteomes" id="UP001178461">
    <property type="component" value="Chromosome 5"/>
</dbReference>
<gene>
    <name evidence="2" type="ORF">PODLI_1B016244</name>
</gene>
<feature type="non-terminal residue" evidence="2">
    <location>
        <position position="1"/>
    </location>
</feature>
<feature type="compositionally biased region" description="Polar residues" evidence="1">
    <location>
        <begin position="12"/>
        <end position="23"/>
    </location>
</feature>
<sequence>GLVCFRQVGERSNLTPGNISGNNERLERQAGAEQGGESTSGATDQMPGSAAVLAGSWEQVN</sequence>
<dbReference type="AlphaFoldDB" id="A0AA35KEB3"/>
<proteinExistence type="predicted"/>
<evidence type="ECO:0000313" key="2">
    <source>
        <dbReference type="EMBL" id="CAI5775981.1"/>
    </source>
</evidence>
<evidence type="ECO:0000256" key="1">
    <source>
        <dbReference type="SAM" id="MobiDB-lite"/>
    </source>
</evidence>
<evidence type="ECO:0000313" key="3">
    <source>
        <dbReference type="Proteomes" id="UP001178461"/>
    </source>
</evidence>
<name>A0AA35KEB3_9SAUR</name>
<dbReference type="EMBL" id="OX395130">
    <property type="protein sequence ID" value="CAI5775981.1"/>
    <property type="molecule type" value="Genomic_DNA"/>
</dbReference>
<protein>
    <submittedName>
        <fullName evidence="2">Uncharacterized protein</fullName>
    </submittedName>
</protein>
<reference evidence="2" key="1">
    <citation type="submission" date="2022-12" db="EMBL/GenBank/DDBJ databases">
        <authorList>
            <person name="Alioto T."/>
            <person name="Alioto T."/>
            <person name="Gomez Garrido J."/>
        </authorList>
    </citation>
    <scope>NUCLEOTIDE SEQUENCE</scope>
</reference>
<accession>A0AA35KEB3</accession>
<keyword evidence="3" id="KW-1185">Reference proteome</keyword>
<feature type="region of interest" description="Disordered" evidence="1">
    <location>
        <begin position="12"/>
        <end position="61"/>
    </location>
</feature>
<organism evidence="2 3">
    <name type="scientific">Podarcis lilfordi</name>
    <name type="common">Lilford's wall lizard</name>
    <dbReference type="NCBI Taxonomy" id="74358"/>
    <lineage>
        <taxon>Eukaryota</taxon>
        <taxon>Metazoa</taxon>
        <taxon>Chordata</taxon>
        <taxon>Craniata</taxon>
        <taxon>Vertebrata</taxon>
        <taxon>Euteleostomi</taxon>
        <taxon>Lepidosauria</taxon>
        <taxon>Squamata</taxon>
        <taxon>Bifurcata</taxon>
        <taxon>Unidentata</taxon>
        <taxon>Episquamata</taxon>
        <taxon>Laterata</taxon>
        <taxon>Lacertibaenia</taxon>
        <taxon>Lacertidae</taxon>
        <taxon>Podarcis</taxon>
    </lineage>
</organism>